<evidence type="ECO:0000313" key="4">
    <source>
        <dbReference type="Proteomes" id="UP000440978"/>
    </source>
</evidence>
<gene>
    <name evidence="1" type="primary">cinA</name>
    <name evidence="3" type="ORF">GMB86_12770</name>
</gene>
<dbReference type="InterPro" id="IPR041424">
    <property type="entry name" value="CinA_KH"/>
</dbReference>
<dbReference type="Gene3D" id="3.90.950.20">
    <property type="entry name" value="CinA-like"/>
    <property type="match status" value="1"/>
</dbReference>
<dbReference type="Pfam" id="PF00994">
    <property type="entry name" value="MoCF_biosynth"/>
    <property type="match status" value="1"/>
</dbReference>
<evidence type="ECO:0000259" key="2">
    <source>
        <dbReference type="SMART" id="SM00852"/>
    </source>
</evidence>
<sequence>MNAELIAVGSELLLGQIANTNAQFISEQLAQLGINVFYHTVVGDNKERLSSAIKIAESRSDMIIFTGGLGPTKDDLTKETISRELGRKLVVDQEALNSILSFFEKTGRVMTENNRKQALIIEGSTSLPNHHGMAPGMLIEIKNKTYILLPGPPNEMKPMFVNAAVPLLAKVQTNPLHSRVLRFFGIGESALETKLMDLIDTQSNPTIAPLAKESEVTIRLTATHEKKDMAKQLLDDIEEKISLRVGDYLYGYDEQSLPEVVFCLLKKHQKTMAFAESLTGGLASQLMTDIPGASEVFKGSIVSYTNEVKSEVLGVPTQILETYGAVSAECAKYMAKNSQSKCKATIGLSFTGVAGPDKSENKEVGTVFIGLADGQNVYSFPYQFSGTRSRIRLQSAKTGYDLVRRYFRQLSPFEK</sequence>
<feature type="domain" description="MoaB/Mog" evidence="2">
    <location>
        <begin position="4"/>
        <end position="170"/>
    </location>
</feature>
<evidence type="ECO:0000256" key="1">
    <source>
        <dbReference type="HAMAP-Rule" id="MF_00226"/>
    </source>
</evidence>
<dbReference type="InterPro" id="IPR008136">
    <property type="entry name" value="CinA_C"/>
</dbReference>
<dbReference type="Gene3D" id="3.30.70.2860">
    <property type="match status" value="1"/>
</dbReference>
<dbReference type="SUPFAM" id="SSF53218">
    <property type="entry name" value="Molybdenum cofactor biosynthesis proteins"/>
    <property type="match status" value="1"/>
</dbReference>
<dbReference type="AlphaFoldDB" id="A0A6N8CRK9"/>
<dbReference type="Proteomes" id="UP000440978">
    <property type="component" value="Unassembled WGS sequence"/>
</dbReference>
<accession>A0A6N8CRK9</accession>
<dbReference type="PIRSF" id="PIRSF006728">
    <property type="entry name" value="CinA"/>
    <property type="match status" value="1"/>
</dbReference>
<dbReference type="SMART" id="SM00852">
    <property type="entry name" value="MoCF_biosynth"/>
    <property type="match status" value="1"/>
</dbReference>
<dbReference type="SUPFAM" id="SSF142433">
    <property type="entry name" value="CinA-like"/>
    <property type="match status" value="1"/>
</dbReference>
<dbReference type="CDD" id="cd00885">
    <property type="entry name" value="cinA"/>
    <property type="match status" value="1"/>
</dbReference>
<dbReference type="InterPro" id="IPR008135">
    <property type="entry name" value="Competence-induced_CinA"/>
</dbReference>
<dbReference type="InterPro" id="IPR001453">
    <property type="entry name" value="MoaB/Mog_dom"/>
</dbReference>
<dbReference type="NCBIfam" id="TIGR00177">
    <property type="entry name" value="molyb_syn"/>
    <property type="match status" value="1"/>
</dbReference>
<dbReference type="InterPro" id="IPR050101">
    <property type="entry name" value="CinA"/>
</dbReference>
<dbReference type="NCBIfam" id="NF001813">
    <property type="entry name" value="PRK00549.1"/>
    <property type="match status" value="1"/>
</dbReference>
<dbReference type="RefSeq" id="WP_155220527.1">
    <property type="nucleotide sequence ID" value="NZ_WNHB01000022.1"/>
</dbReference>
<dbReference type="PANTHER" id="PTHR13939:SF0">
    <property type="entry name" value="NMN AMIDOHYDROLASE-LIKE PROTEIN YFAY"/>
    <property type="match status" value="1"/>
</dbReference>
<dbReference type="Gene3D" id="3.40.980.10">
    <property type="entry name" value="MoaB/Mog-like domain"/>
    <property type="match status" value="1"/>
</dbReference>
<comment type="caution">
    <text evidence="3">The sequence shown here is derived from an EMBL/GenBank/DDBJ whole genome shotgun (WGS) entry which is preliminary data.</text>
</comment>
<keyword evidence="4" id="KW-1185">Reference proteome</keyword>
<name>A0A6N8CRK9_9BACI</name>
<organism evidence="3 4">
    <name type="scientific">Terrilactibacillus tamarindi</name>
    <dbReference type="NCBI Taxonomy" id="2599694"/>
    <lineage>
        <taxon>Bacteria</taxon>
        <taxon>Bacillati</taxon>
        <taxon>Bacillota</taxon>
        <taxon>Bacilli</taxon>
        <taxon>Bacillales</taxon>
        <taxon>Bacillaceae</taxon>
        <taxon>Terrilactibacillus</taxon>
    </lineage>
</organism>
<dbReference type="InterPro" id="IPR036653">
    <property type="entry name" value="CinA-like_C"/>
</dbReference>
<dbReference type="NCBIfam" id="TIGR00199">
    <property type="entry name" value="PncC_domain"/>
    <property type="match status" value="1"/>
</dbReference>
<dbReference type="EMBL" id="WNHB01000022">
    <property type="protein sequence ID" value="MTT32879.1"/>
    <property type="molecule type" value="Genomic_DNA"/>
</dbReference>
<dbReference type="NCBIfam" id="TIGR00200">
    <property type="entry name" value="cinA_nterm"/>
    <property type="match status" value="1"/>
</dbReference>
<dbReference type="OrthoDB" id="9801454at2"/>
<dbReference type="InterPro" id="IPR036425">
    <property type="entry name" value="MoaB/Mog-like_dom_sf"/>
</dbReference>
<protein>
    <recommendedName>
        <fullName evidence="1">Putative competence-damage inducible protein</fullName>
    </recommendedName>
</protein>
<comment type="similarity">
    <text evidence="1">Belongs to the CinA family.</text>
</comment>
<proteinExistence type="inferred from homology"/>
<dbReference type="Pfam" id="PF02464">
    <property type="entry name" value="CinA"/>
    <property type="match status" value="1"/>
</dbReference>
<dbReference type="PANTHER" id="PTHR13939">
    <property type="entry name" value="NICOTINAMIDE-NUCLEOTIDE AMIDOHYDROLASE PNCC"/>
    <property type="match status" value="1"/>
</dbReference>
<dbReference type="Pfam" id="PF18146">
    <property type="entry name" value="CinA_KH"/>
    <property type="match status" value="1"/>
</dbReference>
<evidence type="ECO:0000313" key="3">
    <source>
        <dbReference type="EMBL" id="MTT32879.1"/>
    </source>
</evidence>
<dbReference type="HAMAP" id="MF_00226_B">
    <property type="entry name" value="CinA_B"/>
    <property type="match status" value="1"/>
</dbReference>
<reference evidence="3 4" key="1">
    <citation type="submission" date="2019-11" db="EMBL/GenBank/DDBJ databases">
        <title>Terrilactibacillus tamarindus sp. nov. BCM23-1 isolated from bark of Tamarindus indica.</title>
        <authorList>
            <person name="Kingkaew E."/>
            <person name="Tanasupawat S."/>
        </authorList>
    </citation>
    <scope>NUCLEOTIDE SEQUENCE [LARGE SCALE GENOMIC DNA]</scope>
    <source>
        <strain evidence="3 4">BCM23-1</strain>
    </source>
</reference>